<keyword evidence="1" id="KW-0472">Membrane</keyword>
<dbReference type="AlphaFoldDB" id="A0A941D0M3"/>
<sequence>MISPTSVMALTITPAFQSDAPIVPILMGAFGAQALIAGLFAAFSKFTKATFLAYGIGLLPFFGFDYWFYAVVPMLTPLGLADAVGNAIMLALCVMGWRKAERA</sequence>
<evidence type="ECO:0000313" key="3">
    <source>
        <dbReference type="Proteomes" id="UP000622580"/>
    </source>
</evidence>
<evidence type="ECO:0000256" key="1">
    <source>
        <dbReference type="SAM" id="Phobius"/>
    </source>
</evidence>
<gene>
    <name evidence="2" type="ORF">JKL49_10165</name>
</gene>
<comment type="caution">
    <text evidence="2">The sequence shown here is derived from an EMBL/GenBank/DDBJ whole genome shotgun (WGS) entry which is preliminary data.</text>
</comment>
<dbReference type="EMBL" id="JAGSGD010000001">
    <property type="protein sequence ID" value="MBR7619752.1"/>
    <property type="molecule type" value="Genomic_DNA"/>
</dbReference>
<reference evidence="2" key="1">
    <citation type="submission" date="2021-04" db="EMBL/GenBank/DDBJ databases">
        <title>Draft genome assembly of strain Phenylobacterium sp. 20VBR1 using MiniION and Illumina platforms.</title>
        <authorList>
            <person name="Thomas F.A."/>
            <person name="Krishnan K.P."/>
            <person name="Sinha R.K."/>
        </authorList>
    </citation>
    <scope>NUCLEOTIDE SEQUENCE</scope>
    <source>
        <strain evidence="2">20VBR1</strain>
    </source>
</reference>
<protein>
    <submittedName>
        <fullName evidence="2">Uncharacterized protein</fullName>
    </submittedName>
</protein>
<accession>A0A941D0M3</accession>
<evidence type="ECO:0000313" key="2">
    <source>
        <dbReference type="EMBL" id="MBR7619752.1"/>
    </source>
</evidence>
<organism evidence="2 3">
    <name type="scientific">Phenylobacterium glaciei</name>
    <dbReference type="NCBI Taxonomy" id="2803784"/>
    <lineage>
        <taxon>Bacteria</taxon>
        <taxon>Pseudomonadati</taxon>
        <taxon>Pseudomonadota</taxon>
        <taxon>Alphaproteobacteria</taxon>
        <taxon>Caulobacterales</taxon>
        <taxon>Caulobacteraceae</taxon>
        <taxon>Phenylobacterium</taxon>
    </lineage>
</organism>
<keyword evidence="1" id="KW-1133">Transmembrane helix</keyword>
<keyword evidence="3" id="KW-1185">Reference proteome</keyword>
<dbReference type="RefSeq" id="WP_215340120.1">
    <property type="nucleotide sequence ID" value="NZ_JAGSGD010000001.1"/>
</dbReference>
<dbReference type="Proteomes" id="UP000622580">
    <property type="component" value="Unassembled WGS sequence"/>
</dbReference>
<keyword evidence="1" id="KW-0812">Transmembrane</keyword>
<feature type="transmembrane region" description="Helical" evidence="1">
    <location>
        <begin position="20"/>
        <end position="44"/>
    </location>
</feature>
<name>A0A941D0M3_9CAUL</name>
<proteinExistence type="predicted"/>
<feature type="transmembrane region" description="Helical" evidence="1">
    <location>
        <begin position="75"/>
        <end position="97"/>
    </location>
</feature>
<feature type="transmembrane region" description="Helical" evidence="1">
    <location>
        <begin position="51"/>
        <end position="69"/>
    </location>
</feature>